<keyword evidence="1" id="KW-1133">Transmembrane helix</keyword>
<dbReference type="AlphaFoldDB" id="A0A0L0FSX3"/>
<keyword evidence="1" id="KW-0812">Transmembrane</keyword>
<dbReference type="Proteomes" id="UP000054560">
    <property type="component" value="Unassembled WGS sequence"/>
</dbReference>
<evidence type="ECO:0000313" key="3">
    <source>
        <dbReference type="Proteomes" id="UP000054560"/>
    </source>
</evidence>
<keyword evidence="1" id="KW-0472">Membrane</keyword>
<accession>A0A0L0FSX3</accession>
<protein>
    <submittedName>
        <fullName evidence="2">Uncharacterized protein</fullName>
    </submittedName>
</protein>
<organism evidence="2 3">
    <name type="scientific">Sphaeroforma arctica JP610</name>
    <dbReference type="NCBI Taxonomy" id="667725"/>
    <lineage>
        <taxon>Eukaryota</taxon>
        <taxon>Ichthyosporea</taxon>
        <taxon>Ichthyophonida</taxon>
        <taxon>Sphaeroforma</taxon>
    </lineage>
</organism>
<feature type="transmembrane region" description="Helical" evidence="1">
    <location>
        <begin position="20"/>
        <end position="38"/>
    </location>
</feature>
<proteinExistence type="predicted"/>
<keyword evidence="3" id="KW-1185">Reference proteome</keyword>
<name>A0A0L0FSX3_9EUKA</name>
<dbReference type="EMBL" id="KQ242265">
    <property type="protein sequence ID" value="KNC79666.1"/>
    <property type="molecule type" value="Genomic_DNA"/>
</dbReference>
<dbReference type="RefSeq" id="XP_014153568.1">
    <property type="nucleotide sequence ID" value="XM_014298093.1"/>
</dbReference>
<gene>
    <name evidence="2" type="ORF">SARC_07946</name>
</gene>
<evidence type="ECO:0000313" key="2">
    <source>
        <dbReference type="EMBL" id="KNC79666.1"/>
    </source>
</evidence>
<reference evidence="2 3" key="1">
    <citation type="submission" date="2011-02" db="EMBL/GenBank/DDBJ databases">
        <title>The Genome Sequence of Sphaeroforma arctica JP610.</title>
        <authorList>
            <consortium name="The Broad Institute Genome Sequencing Platform"/>
            <person name="Russ C."/>
            <person name="Cuomo C."/>
            <person name="Young S.K."/>
            <person name="Zeng Q."/>
            <person name="Gargeya S."/>
            <person name="Alvarado L."/>
            <person name="Berlin A."/>
            <person name="Chapman S.B."/>
            <person name="Chen Z."/>
            <person name="Freedman E."/>
            <person name="Gellesch M."/>
            <person name="Goldberg J."/>
            <person name="Griggs A."/>
            <person name="Gujja S."/>
            <person name="Heilman E."/>
            <person name="Heiman D."/>
            <person name="Howarth C."/>
            <person name="Mehta T."/>
            <person name="Neiman D."/>
            <person name="Pearson M."/>
            <person name="Roberts A."/>
            <person name="Saif S."/>
            <person name="Shea T."/>
            <person name="Shenoy N."/>
            <person name="Sisk P."/>
            <person name="Stolte C."/>
            <person name="Sykes S."/>
            <person name="White J."/>
            <person name="Yandava C."/>
            <person name="Burger G."/>
            <person name="Gray M.W."/>
            <person name="Holland P.W.H."/>
            <person name="King N."/>
            <person name="Lang F.B.F."/>
            <person name="Roger A.J."/>
            <person name="Ruiz-Trillo I."/>
            <person name="Haas B."/>
            <person name="Nusbaum C."/>
            <person name="Birren B."/>
        </authorList>
    </citation>
    <scope>NUCLEOTIDE SEQUENCE [LARGE SCALE GENOMIC DNA]</scope>
    <source>
        <strain evidence="2 3">JP610</strain>
    </source>
</reference>
<dbReference type="GeneID" id="25908450"/>
<evidence type="ECO:0000256" key="1">
    <source>
        <dbReference type="SAM" id="Phobius"/>
    </source>
</evidence>
<sequence length="308" mass="34790">MSFARSRSLRRNKSWTSRIFWLLVAGGCMYIIDSIFLSNGNQNPSYMREKINGYLPDTLVIDEDNDAMYRDLPPQPKEFMEANGVRRKDHKPLVVLSTGGGLWNTGVWPGWGSEDPTSAKLNWAAAGVVVEKQCEYTCTFTHENSPENLEVADAVVMELVNHPKFLGKQAAKEKPIPWPQSRGRNTPLVYNFFYEPVELYYDYTTHPALQAHVHASIGPLQDTTLPITLLCPWGRGKDAYSHPPPVKRVDRPIAYFNEHGIAAANDRFVKDFINLMGDDQVHRYIHMKNTNLPPEAGVRVHVRGGGIV</sequence>
<dbReference type="OrthoDB" id="427096at2759"/>